<dbReference type="PROSITE" id="PS51221">
    <property type="entry name" value="TTL"/>
    <property type="match status" value="1"/>
</dbReference>
<dbReference type="Proteomes" id="UP001470230">
    <property type="component" value="Unassembled WGS sequence"/>
</dbReference>
<accession>A0ABR2HXF8</accession>
<dbReference type="PANTHER" id="PTHR12241">
    <property type="entry name" value="TUBULIN POLYGLUTAMYLASE"/>
    <property type="match status" value="1"/>
</dbReference>
<name>A0ABR2HXF8_9EUKA</name>
<evidence type="ECO:0000256" key="1">
    <source>
        <dbReference type="ARBA" id="ARBA00022598"/>
    </source>
</evidence>
<dbReference type="Pfam" id="PF03133">
    <property type="entry name" value="TTL"/>
    <property type="match status" value="1"/>
</dbReference>
<dbReference type="EMBL" id="JAPFFF010000021">
    <property type="protein sequence ID" value="KAK8853753.1"/>
    <property type="molecule type" value="Genomic_DNA"/>
</dbReference>
<proteinExistence type="predicted"/>
<gene>
    <name evidence="4" type="ORF">M9Y10_016296</name>
</gene>
<reference evidence="4 5" key="1">
    <citation type="submission" date="2024-04" db="EMBL/GenBank/DDBJ databases">
        <title>Tritrichomonas musculus Genome.</title>
        <authorList>
            <person name="Alves-Ferreira E."/>
            <person name="Grigg M."/>
            <person name="Lorenzi H."/>
            <person name="Galac M."/>
        </authorList>
    </citation>
    <scope>NUCLEOTIDE SEQUENCE [LARGE SCALE GENOMIC DNA]</scope>
    <source>
        <strain evidence="4 5">EAF2021</strain>
    </source>
</reference>
<organism evidence="4 5">
    <name type="scientific">Tritrichomonas musculus</name>
    <dbReference type="NCBI Taxonomy" id="1915356"/>
    <lineage>
        <taxon>Eukaryota</taxon>
        <taxon>Metamonada</taxon>
        <taxon>Parabasalia</taxon>
        <taxon>Tritrichomonadida</taxon>
        <taxon>Tritrichomonadidae</taxon>
        <taxon>Tritrichomonas</taxon>
    </lineage>
</organism>
<keyword evidence="1" id="KW-0436">Ligase</keyword>
<evidence type="ECO:0000313" key="4">
    <source>
        <dbReference type="EMBL" id="KAK8853753.1"/>
    </source>
</evidence>
<keyword evidence="3" id="KW-0067">ATP-binding</keyword>
<dbReference type="InterPro" id="IPR004344">
    <property type="entry name" value="TTL/TTLL_fam"/>
</dbReference>
<comment type="caution">
    <text evidence="4">The sequence shown here is derived from an EMBL/GenBank/DDBJ whole genome shotgun (WGS) entry which is preliminary data.</text>
</comment>
<evidence type="ECO:0000256" key="3">
    <source>
        <dbReference type="ARBA" id="ARBA00022840"/>
    </source>
</evidence>
<protein>
    <submittedName>
        <fullName evidence="4">Positive regulation of cilium movement</fullName>
    </submittedName>
</protein>
<dbReference type="SUPFAM" id="SSF56059">
    <property type="entry name" value="Glutathione synthetase ATP-binding domain-like"/>
    <property type="match status" value="1"/>
</dbReference>
<keyword evidence="5" id="KW-1185">Reference proteome</keyword>
<evidence type="ECO:0000256" key="2">
    <source>
        <dbReference type="ARBA" id="ARBA00022741"/>
    </source>
</evidence>
<sequence>MNTIRCSLPEHCFPSVREAINSVKIPFIENDDTAILVWLDSLKEGDKVFQNLKPFQVINRIPNMNVITRKAPLARIIQRISPYFPSLFKFMPKSYILPFKNTQLVNALQKEKCRYIIKPDSGSLGQGIFIVNPNEGYLPDDTMAVAQKYIDSFLIDNTKFDLRIYALVTNVNPLTIYVYRGGLARFCAEKHGSNTIYSELTNVAINHNSKLLVDVFKRMHDEMEIDTEKLWKKIDETIGLTIIAASSFIQKGVDWYCPPTNSYSRCFQVLGFDILLDKELNPYVLEVNYRPSLDTHFGPERRMKVDMVRGAILIGAPLKLAQQALDQRRWGWTQETWSDFLLNTHEIKESANECRKSAEKMSNYHLIWPSDEPDKEIWNKVYEKVQSLEMEKMPGITVPSSMSKGSEA</sequence>
<keyword evidence="2" id="KW-0547">Nucleotide-binding</keyword>
<dbReference type="PANTHER" id="PTHR12241:SF154">
    <property type="entry name" value="TUBULIN POLYGLUTAMYLASE TTLL11"/>
    <property type="match status" value="1"/>
</dbReference>
<evidence type="ECO:0000313" key="5">
    <source>
        <dbReference type="Proteomes" id="UP001470230"/>
    </source>
</evidence>
<dbReference type="Gene3D" id="3.30.470.20">
    <property type="entry name" value="ATP-grasp fold, B domain"/>
    <property type="match status" value="1"/>
</dbReference>